<dbReference type="SMART" id="SM00530">
    <property type="entry name" value="HTH_XRE"/>
    <property type="match status" value="1"/>
</dbReference>
<dbReference type="InterPro" id="IPR014710">
    <property type="entry name" value="RmlC-like_jellyroll"/>
</dbReference>
<dbReference type="CDD" id="cd00093">
    <property type="entry name" value="HTH_XRE"/>
    <property type="match status" value="1"/>
</dbReference>
<evidence type="ECO:0000313" key="3">
    <source>
        <dbReference type="EMBL" id="RKF38282.1"/>
    </source>
</evidence>
<dbReference type="InterPro" id="IPR010982">
    <property type="entry name" value="Lambda_DNA-bd_dom_sf"/>
</dbReference>
<dbReference type="GO" id="GO:0005829">
    <property type="term" value="C:cytosol"/>
    <property type="evidence" value="ECO:0007669"/>
    <property type="project" value="TreeGrafter"/>
</dbReference>
<comment type="caution">
    <text evidence="3">The sequence shown here is derived from an EMBL/GenBank/DDBJ whole genome shotgun (WGS) entry which is preliminary data.</text>
</comment>
<dbReference type="Gene3D" id="1.10.260.40">
    <property type="entry name" value="lambda repressor-like DNA-binding domains"/>
    <property type="match status" value="1"/>
</dbReference>
<evidence type="ECO:0000313" key="4">
    <source>
        <dbReference type="Proteomes" id="UP000283709"/>
    </source>
</evidence>
<dbReference type="SUPFAM" id="SSF47413">
    <property type="entry name" value="lambda repressor-like DNA-binding domains"/>
    <property type="match status" value="1"/>
</dbReference>
<name>A0A3R7GQ87_9BURK</name>
<dbReference type="PANTHER" id="PTHR46797:SF20">
    <property type="entry name" value="BLR4304 PROTEIN"/>
    <property type="match status" value="1"/>
</dbReference>
<dbReference type="Proteomes" id="UP000283709">
    <property type="component" value="Unassembled WGS sequence"/>
</dbReference>
<sequence>MRKNLATHDPSGPSKPGQAIRALRNKLGLTLQEVSQRTGLAISTISKLEMGRASLSYEKLSLVSAGLGVNMSELLGLLGDSPGGSEPAPSVPGRRIIQRQGEGVAVQTGPYVETFLAVELLNKQLVPLIVDVRARTIQAFTDEFGGLIRHSGEEFIYILEGEVEFHTDFYAPVRLKQGESVYFDSSMGHAFLAASEGPCRLLSVCTDPDQEQRVIDQVQKQE</sequence>
<dbReference type="CDD" id="cd02209">
    <property type="entry name" value="cupin_XRE_C"/>
    <property type="match status" value="1"/>
</dbReference>
<dbReference type="AlphaFoldDB" id="A0A3R7GQ87"/>
<dbReference type="InterPro" id="IPR001387">
    <property type="entry name" value="Cro/C1-type_HTH"/>
</dbReference>
<dbReference type="RefSeq" id="WP_183081464.1">
    <property type="nucleotide sequence ID" value="NZ_MCAS01000034.1"/>
</dbReference>
<keyword evidence="1" id="KW-0238">DNA-binding</keyword>
<evidence type="ECO:0000256" key="1">
    <source>
        <dbReference type="ARBA" id="ARBA00023125"/>
    </source>
</evidence>
<gene>
    <name evidence="3" type="ORF">BCY88_07460</name>
</gene>
<proteinExistence type="predicted"/>
<dbReference type="GO" id="GO:0003700">
    <property type="term" value="F:DNA-binding transcription factor activity"/>
    <property type="evidence" value="ECO:0007669"/>
    <property type="project" value="TreeGrafter"/>
</dbReference>
<dbReference type="InterPro" id="IPR013096">
    <property type="entry name" value="Cupin_2"/>
</dbReference>
<dbReference type="GO" id="GO:0003677">
    <property type="term" value="F:DNA binding"/>
    <property type="evidence" value="ECO:0007669"/>
    <property type="project" value="UniProtKB-KW"/>
</dbReference>
<protein>
    <recommendedName>
        <fullName evidence="2">HTH cro/C1-type domain-containing protein</fullName>
    </recommendedName>
</protein>
<dbReference type="Pfam" id="PF07883">
    <property type="entry name" value="Cupin_2"/>
    <property type="match status" value="1"/>
</dbReference>
<accession>A0A3R7GQ87</accession>
<dbReference type="Gene3D" id="2.60.120.10">
    <property type="entry name" value="Jelly Rolls"/>
    <property type="match status" value="1"/>
</dbReference>
<dbReference type="PROSITE" id="PS50943">
    <property type="entry name" value="HTH_CROC1"/>
    <property type="match status" value="1"/>
</dbReference>
<dbReference type="PANTHER" id="PTHR46797">
    <property type="entry name" value="HTH-TYPE TRANSCRIPTIONAL REGULATOR"/>
    <property type="match status" value="1"/>
</dbReference>
<dbReference type="SUPFAM" id="SSF51182">
    <property type="entry name" value="RmlC-like cupins"/>
    <property type="match status" value="1"/>
</dbReference>
<dbReference type="InterPro" id="IPR011051">
    <property type="entry name" value="RmlC_Cupin_sf"/>
</dbReference>
<dbReference type="InterPro" id="IPR050807">
    <property type="entry name" value="TransReg_Diox_bact_type"/>
</dbReference>
<organism evidence="3 4">
    <name type="scientific">Paraburkholderia fungorum</name>
    <dbReference type="NCBI Taxonomy" id="134537"/>
    <lineage>
        <taxon>Bacteria</taxon>
        <taxon>Pseudomonadati</taxon>
        <taxon>Pseudomonadota</taxon>
        <taxon>Betaproteobacteria</taxon>
        <taxon>Burkholderiales</taxon>
        <taxon>Burkholderiaceae</taxon>
        <taxon>Paraburkholderia</taxon>
    </lineage>
</organism>
<dbReference type="Pfam" id="PF01381">
    <property type="entry name" value="HTH_3"/>
    <property type="match status" value="1"/>
</dbReference>
<feature type="domain" description="HTH cro/C1-type" evidence="2">
    <location>
        <begin position="20"/>
        <end position="74"/>
    </location>
</feature>
<reference evidence="3 4" key="1">
    <citation type="submission" date="2016-07" db="EMBL/GenBank/DDBJ databases">
        <title>Genome analysis of Burkholderia fungorum ES3-20.</title>
        <authorList>
            <person name="Xu D."/>
            <person name="Yao R."/>
            <person name="Zheng S."/>
        </authorList>
    </citation>
    <scope>NUCLEOTIDE SEQUENCE [LARGE SCALE GENOMIC DNA]</scope>
    <source>
        <strain evidence="3 4">ES3-20</strain>
    </source>
</reference>
<evidence type="ECO:0000259" key="2">
    <source>
        <dbReference type="PROSITE" id="PS50943"/>
    </source>
</evidence>
<dbReference type="EMBL" id="MCAS01000034">
    <property type="protein sequence ID" value="RKF38282.1"/>
    <property type="molecule type" value="Genomic_DNA"/>
</dbReference>